<feature type="region of interest" description="Disordered" evidence="1">
    <location>
        <begin position="129"/>
        <end position="168"/>
    </location>
</feature>
<gene>
    <name evidence="2" type="ORF">GWK47_019726</name>
</gene>
<evidence type="ECO:0000313" key="3">
    <source>
        <dbReference type="Proteomes" id="UP000770661"/>
    </source>
</evidence>
<name>A0A8J4XU96_CHIOP</name>
<feature type="region of interest" description="Disordered" evidence="1">
    <location>
        <begin position="58"/>
        <end position="100"/>
    </location>
</feature>
<accession>A0A8J4XU96</accession>
<evidence type="ECO:0000256" key="1">
    <source>
        <dbReference type="SAM" id="MobiDB-lite"/>
    </source>
</evidence>
<proteinExistence type="predicted"/>
<protein>
    <submittedName>
        <fullName evidence="2">Uncharacterized protein</fullName>
    </submittedName>
</protein>
<sequence>MKIYLFIMEQHVSSCFDEETNTPGSQERHHGNTLQGDNEEVVWIDSPERHILRTFPGAQTTVGPETVPGLGQVTEKIGSGENPKERPKGENSLQSKQRVLDLEKSRMLEYSKRGSGKRVGGCTSCSILESTPPSPESCAASRTQRLDRSSVDPAMVDGNPPTPPTPPFSSRGVPFDSLEPAGGVGLVDSTRHRGRGCHIWLGFDSPEGAPRETRERGFPASPGPVCSVLPLEKYFSMTFSSLSQRDCNADDCPFHFPFPTLVYTARLRSLNQGAQVSPPLGGKPPSKWSSCPPLYLSLGPKGKRGPSPTGFKRWERVCRTSFSPSATLFQSVAKTLAGGAFVYKGKTPNRLPHLAALPKSLGQNPTATPHELLYQGPPKNERPFCQRAENPSFVPSFRVQRIWNPMVQQGTKTLYSKPRQSKTLRLL</sequence>
<dbReference type="Proteomes" id="UP000770661">
    <property type="component" value="Unassembled WGS sequence"/>
</dbReference>
<organism evidence="2 3">
    <name type="scientific">Chionoecetes opilio</name>
    <name type="common">Atlantic snow crab</name>
    <name type="synonym">Cancer opilio</name>
    <dbReference type="NCBI Taxonomy" id="41210"/>
    <lineage>
        <taxon>Eukaryota</taxon>
        <taxon>Metazoa</taxon>
        <taxon>Ecdysozoa</taxon>
        <taxon>Arthropoda</taxon>
        <taxon>Crustacea</taxon>
        <taxon>Multicrustacea</taxon>
        <taxon>Malacostraca</taxon>
        <taxon>Eumalacostraca</taxon>
        <taxon>Eucarida</taxon>
        <taxon>Decapoda</taxon>
        <taxon>Pleocyemata</taxon>
        <taxon>Brachyura</taxon>
        <taxon>Eubrachyura</taxon>
        <taxon>Majoidea</taxon>
        <taxon>Majidae</taxon>
        <taxon>Chionoecetes</taxon>
    </lineage>
</organism>
<keyword evidence="3" id="KW-1185">Reference proteome</keyword>
<dbReference type="AlphaFoldDB" id="A0A8J4XU96"/>
<dbReference type="EMBL" id="JACEEZ010022968">
    <property type="protein sequence ID" value="KAG0711854.1"/>
    <property type="molecule type" value="Genomic_DNA"/>
</dbReference>
<evidence type="ECO:0000313" key="2">
    <source>
        <dbReference type="EMBL" id="KAG0711854.1"/>
    </source>
</evidence>
<comment type="caution">
    <text evidence="2">The sequence shown here is derived from an EMBL/GenBank/DDBJ whole genome shotgun (WGS) entry which is preliminary data.</text>
</comment>
<reference evidence="2" key="1">
    <citation type="submission" date="2020-07" db="EMBL/GenBank/DDBJ databases">
        <title>The High-quality genome of the commercially important snow crab, Chionoecetes opilio.</title>
        <authorList>
            <person name="Jeong J.-H."/>
            <person name="Ryu S."/>
        </authorList>
    </citation>
    <scope>NUCLEOTIDE SEQUENCE</scope>
    <source>
        <strain evidence="2">MADBK_172401_WGS</strain>
        <tissue evidence="2">Digestive gland</tissue>
    </source>
</reference>